<dbReference type="Pfam" id="PF00565">
    <property type="entry name" value="SNase"/>
    <property type="match status" value="1"/>
</dbReference>
<proteinExistence type="predicted"/>
<evidence type="ECO:0000313" key="2">
    <source>
        <dbReference type="EMBL" id="XDV56716.1"/>
    </source>
</evidence>
<dbReference type="RefSeq" id="WP_369721160.1">
    <property type="nucleotide sequence ID" value="NZ_CP165734.1"/>
</dbReference>
<dbReference type="EMBL" id="CP165734">
    <property type="protein sequence ID" value="XDV56716.1"/>
    <property type="molecule type" value="Genomic_DNA"/>
</dbReference>
<feature type="domain" description="TNase-like" evidence="1">
    <location>
        <begin position="52"/>
        <end position="219"/>
    </location>
</feature>
<dbReference type="InterPro" id="IPR016071">
    <property type="entry name" value="Staphylococal_nuclease_OB-fold"/>
</dbReference>
<gene>
    <name evidence="2" type="ORF">AB8Z38_29450</name>
</gene>
<evidence type="ECO:0000259" key="1">
    <source>
        <dbReference type="SMART" id="SM00318"/>
    </source>
</evidence>
<dbReference type="Gene3D" id="2.40.50.90">
    <property type="match status" value="1"/>
</dbReference>
<protein>
    <submittedName>
        <fullName evidence="2">Thermonuclease family protein</fullName>
    </submittedName>
</protein>
<dbReference type="InterPro" id="IPR035437">
    <property type="entry name" value="SNase_OB-fold_sf"/>
</dbReference>
<sequence length="345" mass="37803">MPAGLLEVDGSIDLKQFWPDGRSDADTTKVVLNVGPNAIKFRKDSSSPFHPTHVFEGAKVKGRTNTAPIKNGKVTIRLQGIDATELHYQPSPLSTAEKSGHPAAQLKAYHDLVHSYRQLLGATSTKALHDFLGSTGKTTLDCRVITQVDTPNEVFDTYGRLVGDIELTVNGKLLNLNHWLVEHGWAYPTFYSSMTNDEINALLALAKAARANKTLVWKFLSKVIGPFDFNLREPRVGDTSVLATDKGSAIFPKLFRRYTNFSPRKKAKVTPQNFQAFLVAGSGGKPDICFEIADFLTNGVHSATPHNFANFVVGGKTIKFQPDGLVFKEAPSTLLGPDNKPVSHF</sequence>
<dbReference type="SMART" id="SM00318">
    <property type="entry name" value="SNc"/>
    <property type="match status" value="1"/>
</dbReference>
<reference evidence="2" key="1">
    <citation type="submission" date="2024-08" db="EMBL/GenBank/DDBJ databases">
        <authorList>
            <person name="Chaddad Z."/>
            <person name="Lamrabet M."/>
            <person name="Bouhnik O."/>
            <person name="Alami S."/>
            <person name="Wipf D."/>
            <person name="Courty P.E."/>
            <person name="Missbah El Idrissi M."/>
        </authorList>
    </citation>
    <scope>NUCLEOTIDE SEQUENCE</scope>
    <source>
        <strain evidence="2">LLZ17</strain>
    </source>
</reference>
<name>A0AB39XH21_9BRAD</name>
<dbReference type="SUPFAM" id="SSF50199">
    <property type="entry name" value="Staphylococcal nuclease"/>
    <property type="match status" value="1"/>
</dbReference>
<organism evidence="2">
    <name type="scientific">Bradyrhizobium sp. LLZ17</name>
    <dbReference type="NCBI Taxonomy" id="3239388"/>
    <lineage>
        <taxon>Bacteria</taxon>
        <taxon>Pseudomonadati</taxon>
        <taxon>Pseudomonadota</taxon>
        <taxon>Alphaproteobacteria</taxon>
        <taxon>Hyphomicrobiales</taxon>
        <taxon>Nitrobacteraceae</taxon>
        <taxon>Bradyrhizobium</taxon>
    </lineage>
</organism>
<accession>A0AB39XH21</accession>
<dbReference type="AlphaFoldDB" id="A0AB39XH21"/>